<dbReference type="GO" id="GO:0008658">
    <property type="term" value="F:penicillin binding"/>
    <property type="evidence" value="ECO:0007669"/>
    <property type="project" value="InterPro"/>
</dbReference>
<dbReference type="Proteomes" id="UP000824071">
    <property type="component" value="Unassembled WGS sequence"/>
</dbReference>
<keyword evidence="9" id="KW-0472">Membrane</keyword>
<organism evidence="13 14">
    <name type="scientific">Candidatus Fimenecus excrementigallinarum</name>
    <dbReference type="NCBI Taxonomy" id="2840816"/>
    <lineage>
        <taxon>Bacteria</taxon>
        <taxon>Bacillati</taxon>
        <taxon>Bacillota</taxon>
        <taxon>Clostridia</taxon>
        <taxon>Candidatus Fimenecus</taxon>
    </lineage>
</organism>
<dbReference type="InterPro" id="IPR012338">
    <property type="entry name" value="Beta-lactam/transpept-like"/>
</dbReference>
<dbReference type="PANTHER" id="PTHR30627:SF2">
    <property type="entry name" value="PEPTIDOGLYCAN D,D-TRANSPEPTIDASE MRDA"/>
    <property type="match status" value="1"/>
</dbReference>
<dbReference type="Pfam" id="PF00905">
    <property type="entry name" value="Transpeptidase"/>
    <property type="match status" value="1"/>
</dbReference>
<gene>
    <name evidence="13" type="ORF">IAC53_08305</name>
</gene>
<evidence type="ECO:0008006" key="15">
    <source>
        <dbReference type="Google" id="ProtNLM"/>
    </source>
</evidence>
<evidence type="ECO:0000256" key="3">
    <source>
        <dbReference type="ARBA" id="ARBA00007171"/>
    </source>
</evidence>
<dbReference type="Gene3D" id="3.90.1310.10">
    <property type="entry name" value="Penicillin-binding protein 2a (Domain 2)"/>
    <property type="match status" value="1"/>
</dbReference>
<comment type="caution">
    <text evidence="13">The sequence shown here is derived from an EMBL/GenBank/DDBJ whole genome shotgun (WGS) entry which is preliminary data.</text>
</comment>
<reference evidence="13" key="1">
    <citation type="submission" date="2020-10" db="EMBL/GenBank/DDBJ databases">
        <authorList>
            <person name="Gilroy R."/>
        </authorList>
    </citation>
    <scope>NUCLEOTIDE SEQUENCE</scope>
    <source>
        <strain evidence="13">ChiGjej1B1-19959</strain>
    </source>
</reference>
<evidence type="ECO:0000256" key="8">
    <source>
        <dbReference type="ARBA" id="ARBA00022989"/>
    </source>
</evidence>
<dbReference type="InterPro" id="IPR050515">
    <property type="entry name" value="Beta-lactam/transpept"/>
</dbReference>
<dbReference type="GO" id="GO:0009252">
    <property type="term" value="P:peptidoglycan biosynthetic process"/>
    <property type="evidence" value="ECO:0007669"/>
    <property type="project" value="UniProtKB-KW"/>
</dbReference>
<comment type="subcellular location">
    <subcellularLocation>
        <location evidence="2">Cell membrane</location>
    </subcellularLocation>
    <subcellularLocation>
        <location evidence="1">Membrane</location>
        <topology evidence="1">Single-pass membrane protein</topology>
    </subcellularLocation>
</comment>
<evidence type="ECO:0000313" key="13">
    <source>
        <dbReference type="EMBL" id="HIU36589.1"/>
    </source>
</evidence>
<dbReference type="Pfam" id="PF03717">
    <property type="entry name" value="PBP_dimer"/>
    <property type="match status" value="1"/>
</dbReference>
<dbReference type="AlphaFoldDB" id="A0A9D1IIF3"/>
<evidence type="ECO:0000256" key="4">
    <source>
        <dbReference type="ARBA" id="ARBA00022475"/>
    </source>
</evidence>
<dbReference type="InterPro" id="IPR036138">
    <property type="entry name" value="PBP_dimer_sf"/>
</dbReference>
<accession>A0A9D1IIF3</accession>
<dbReference type="Gene3D" id="1.10.10.1230">
    <property type="entry name" value="Penicillin-binding protein, N-terminal non-catalytic domain, head sub-domain"/>
    <property type="match status" value="1"/>
</dbReference>
<dbReference type="EMBL" id="DVMW01000047">
    <property type="protein sequence ID" value="HIU36589.1"/>
    <property type="molecule type" value="Genomic_DNA"/>
</dbReference>
<dbReference type="InterPro" id="IPR005311">
    <property type="entry name" value="PBP_dimer"/>
</dbReference>
<dbReference type="Gene3D" id="3.40.710.10">
    <property type="entry name" value="DD-peptidase/beta-lactamase superfamily"/>
    <property type="match status" value="1"/>
</dbReference>
<reference evidence="13" key="2">
    <citation type="journal article" date="2021" name="PeerJ">
        <title>Extensive microbial diversity within the chicken gut microbiome revealed by metagenomics and culture.</title>
        <authorList>
            <person name="Gilroy R."/>
            <person name="Ravi A."/>
            <person name="Getino M."/>
            <person name="Pursley I."/>
            <person name="Horton D.L."/>
            <person name="Alikhan N.F."/>
            <person name="Baker D."/>
            <person name="Gharbi K."/>
            <person name="Hall N."/>
            <person name="Watson M."/>
            <person name="Adriaenssens E.M."/>
            <person name="Foster-Nyarko E."/>
            <person name="Jarju S."/>
            <person name="Secka A."/>
            <person name="Antonio M."/>
            <person name="Oren A."/>
            <person name="Chaudhuri R.R."/>
            <person name="La Ragione R."/>
            <person name="Hildebrand F."/>
            <person name="Pallen M.J."/>
        </authorList>
    </citation>
    <scope>NUCLEOTIDE SEQUENCE</scope>
    <source>
        <strain evidence="13">ChiGjej1B1-19959</strain>
    </source>
</reference>
<comment type="similarity">
    <text evidence="3">Belongs to the transpeptidase family.</text>
</comment>
<dbReference type="GO" id="GO:0005886">
    <property type="term" value="C:plasma membrane"/>
    <property type="evidence" value="ECO:0007669"/>
    <property type="project" value="UniProtKB-SubCell"/>
</dbReference>
<dbReference type="GO" id="GO:0008360">
    <property type="term" value="P:regulation of cell shape"/>
    <property type="evidence" value="ECO:0007669"/>
    <property type="project" value="UniProtKB-KW"/>
</dbReference>
<dbReference type="SUPFAM" id="SSF56601">
    <property type="entry name" value="beta-lactamase/transpeptidase-like"/>
    <property type="match status" value="1"/>
</dbReference>
<evidence type="ECO:0000259" key="12">
    <source>
        <dbReference type="Pfam" id="PF03717"/>
    </source>
</evidence>
<keyword evidence="5" id="KW-0812">Transmembrane</keyword>
<keyword evidence="4" id="KW-1003">Cell membrane</keyword>
<name>A0A9D1IIF3_9FIRM</name>
<keyword evidence="8" id="KW-1133">Transmembrane helix</keyword>
<keyword evidence="10" id="KW-0961">Cell wall biogenesis/degradation</keyword>
<dbReference type="GO" id="GO:0071555">
    <property type="term" value="P:cell wall organization"/>
    <property type="evidence" value="ECO:0007669"/>
    <property type="project" value="UniProtKB-KW"/>
</dbReference>
<sequence>MKEKSLRLRTAAFLAAVALFFSVFVGELFRVQVVNAGDYSTAGVRVNAVESTIPAARGEILDCNGVALVTNEQVNAVVLNASYFPPTSRQEERNTILAALISLCEEHGVEWNDDLPLEFDANGNIQYKEDAQADIAFLKSRDVLHLNSYATAQNCFDALVETFQLENFDKETARKVGSVCYSLKRISFSAMNPYTFADSVSNEVAAAIKENGAVFTGVDIVVTTRRSYPDGTVAPHILGVVGKLDAEEYAALSEEFETAHADESLSEADRKTLELRAYGMDDTIGKFGIESAMEDTLRGTNGVLTTTTDAEGNKTSEITTAPVQGSAVILTLDSNLQKRTQDALAAFVQQYRDKEAIPAVGSAVVIDVKTGGVLACATYPSYDLSTYYEDYSALAADTDSPLWNRALLSTYAPGSTMKPAIAVAGLEEGVITEDTRIRCTRYYTYFTDTVFRCTDYHGSIDVKEALNRSCNIFFYETGRQLGIERMNEYCTRFGLGQKTGVEVGESTGVLASIEYRESHGGTWYPGDTVQAAIGQSDNLFTPIQLANYAAALATGTRYQAHFVKSVKTADFSETLLENTGTVASELNVSDKTLAIVREGMGRYGQRIAALKNLPVAVAAKSGTAESKAKVEGKIVEGLNGFMISYAPIDDPEIAVAVAIENLNSGSATATLVAEIYKAYFEAAEAPQAQQGYNSLLS</sequence>
<dbReference type="PANTHER" id="PTHR30627">
    <property type="entry name" value="PEPTIDOGLYCAN D,D-TRANSPEPTIDASE"/>
    <property type="match status" value="1"/>
</dbReference>
<evidence type="ECO:0000256" key="6">
    <source>
        <dbReference type="ARBA" id="ARBA00022960"/>
    </source>
</evidence>
<evidence type="ECO:0000256" key="2">
    <source>
        <dbReference type="ARBA" id="ARBA00004236"/>
    </source>
</evidence>
<dbReference type="GO" id="GO:0071972">
    <property type="term" value="F:peptidoglycan L,D-transpeptidase activity"/>
    <property type="evidence" value="ECO:0007669"/>
    <property type="project" value="TreeGrafter"/>
</dbReference>
<proteinExistence type="inferred from homology"/>
<dbReference type="InterPro" id="IPR001460">
    <property type="entry name" value="PCN-bd_Tpept"/>
</dbReference>
<protein>
    <recommendedName>
        <fullName evidence="15">Penicillin-binding protein 2</fullName>
    </recommendedName>
</protein>
<evidence type="ECO:0000256" key="10">
    <source>
        <dbReference type="ARBA" id="ARBA00023316"/>
    </source>
</evidence>
<keyword evidence="7" id="KW-0573">Peptidoglycan synthesis</keyword>
<evidence type="ECO:0000256" key="5">
    <source>
        <dbReference type="ARBA" id="ARBA00022692"/>
    </source>
</evidence>
<feature type="domain" description="Penicillin-binding protein transpeptidase" evidence="11">
    <location>
        <begin position="361"/>
        <end position="676"/>
    </location>
</feature>
<dbReference type="SUPFAM" id="SSF56519">
    <property type="entry name" value="Penicillin binding protein dimerisation domain"/>
    <property type="match status" value="1"/>
</dbReference>
<evidence type="ECO:0000313" key="14">
    <source>
        <dbReference type="Proteomes" id="UP000824071"/>
    </source>
</evidence>
<feature type="domain" description="Penicillin-binding protein dimerisation" evidence="12">
    <location>
        <begin position="52"/>
        <end position="317"/>
    </location>
</feature>
<keyword evidence="6" id="KW-0133">Cell shape</keyword>
<evidence type="ECO:0000259" key="11">
    <source>
        <dbReference type="Pfam" id="PF00905"/>
    </source>
</evidence>
<evidence type="ECO:0000256" key="1">
    <source>
        <dbReference type="ARBA" id="ARBA00004167"/>
    </source>
</evidence>
<evidence type="ECO:0000256" key="7">
    <source>
        <dbReference type="ARBA" id="ARBA00022984"/>
    </source>
</evidence>
<evidence type="ECO:0000256" key="9">
    <source>
        <dbReference type="ARBA" id="ARBA00023136"/>
    </source>
</evidence>